<organism evidence="2 3">
    <name type="scientific">Christensenella hongkongensis</name>
    <dbReference type="NCBI Taxonomy" id="270498"/>
    <lineage>
        <taxon>Bacteria</taxon>
        <taxon>Bacillati</taxon>
        <taxon>Bacillota</taxon>
        <taxon>Clostridia</taxon>
        <taxon>Christensenellales</taxon>
        <taxon>Christensenellaceae</taxon>
        <taxon>Christensenella</taxon>
    </lineage>
</organism>
<dbReference type="PATRIC" id="fig|270498.16.peg.987"/>
<dbReference type="OrthoDB" id="9796798at2"/>
<accession>A0A0M2NLP4</accession>
<proteinExistence type="predicted"/>
<comment type="caution">
    <text evidence="2">The sequence shown here is derived from an EMBL/GenBank/DDBJ whole genome shotgun (WGS) entry which is preliminary data.</text>
</comment>
<evidence type="ECO:0000313" key="2">
    <source>
        <dbReference type="EMBL" id="KKI51160.1"/>
    </source>
</evidence>
<dbReference type="Proteomes" id="UP000034076">
    <property type="component" value="Unassembled WGS sequence"/>
</dbReference>
<dbReference type="STRING" id="270498.CHK_1547"/>
<dbReference type="InterPro" id="IPR007077">
    <property type="entry name" value="TfoX_C"/>
</dbReference>
<feature type="domain" description="TfoX C-terminal" evidence="1">
    <location>
        <begin position="3"/>
        <end position="79"/>
    </location>
</feature>
<protein>
    <recommendedName>
        <fullName evidence="1">TfoX C-terminal domain-containing protein</fullName>
    </recommendedName>
</protein>
<dbReference type="Gene3D" id="1.10.150.20">
    <property type="entry name" value="5' to 3' exonuclease, C-terminal subdomain"/>
    <property type="match status" value="1"/>
</dbReference>
<dbReference type="EMBL" id="LAYJ01000088">
    <property type="protein sequence ID" value="KKI51160.1"/>
    <property type="molecule type" value="Genomic_DNA"/>
</dbReference>
<keyword evidence="3" id="KW-1185">Reference proteome</keyword>
<sequence length="84" mass="9525">MGELSKLPNIGPVVEEQLHQAGIKTAEELRKTGSRDAWLKIKAIDPSACYNRLCGLEGALRGIRWHNLPDETKKELKDFYNSFK</sequence>
<dbReference type="AlphaFoldDB" id="A0A0M2NLP4"/>
<name>A0A0M2NLP4_9FIRM</name>
<dbReference type="InterPro" id="IPR047525">
    <property type="entry name" value="TfoX-like"/>
</dbReference>
<evidence type="ECO:0000313" key="3">
    <source>
        <dbReference type="Proteomes" id="UP000034076"/>
    </source>
</evidence>
<dbReference type="RefSeq" id="WP_046443401.1">
    <property type="nucleotide sequence ID" value="NZ_JAXDTA010000065.1"/>
</dbReference>
<dbReference type="PANTHER" id="PTHR36121:SF1">
    <property type="entry name" value="PROTEIN SXY"/>
    <property type="match status" value="1"/>
</dbReference>
<dbReference type="PANTHER" id="PTHR36121">
    <property type="entry name" value="PROTEIN SXY"/>
    <property type="match status" value="1"/>
</dbReference>
<gene>
    <name evidence="2" type="ORF">CHK_1547</name>
</gene>
<dbReference type="Pfam" id="PF04994">
    <property type="entry name" value="TfoX_C"/>
    <property type="match status" value="1"/>
</dbReference>
<evidence type="ECO:0000259" key="1">
    <source>
        <dbReference type="Pfam" id="PF04994"/>
    </source>
</evidence>
<reference evidence="2 3" key="1">
    <citation type="submission" date="2015-04" db="EMBL/GenBank/DDBJ databases">
        <title>Draft genome sequence of bacteremic isolate Catabacter hongkongensis type strain HKU16T.</title>
        <authorList>
            <person name="Lau S.K."/>
            <person name="Teng J.L."/>
            <person name="Huang Y."/>
            <person name="Curreem S.O."/>
            <person name="Tsui S.K."/>
            <person name="Woo P.C."/>
        </authorList>
    </citation>
    <scope>NUCLEOTIDE SEQUENCE [LARGE SCALE GENOMIC DNA]</scope>
    <source>
        <strain evidence="2 3">HKU16</strain>
    </source>
</reference>